<protein>
    <recommendedName>
        <fullName evidence="4">Raqprd family integrative conjugative element protein</fullName>
    </recommendedName>
</protein>
<proteinExistence type="predicted"/>
<organism evidence="2 3">
    <name type="scientific">Pseudomonas fluorescens</name>
    <dbReference type="NCBI Taxonomy" id="294"/>
    <lineage>
        <taxon>Bacteria</taxon>
        <taxon>Pseudomonadati</taxon>
        <taxon>Pseudomonadota</taxon>
        <taxon>Gammaproteobacteria</taxon>
        <taxon>Pseudomonadales</taxon>
        <taxon>Pseudomonadaceae</taxon>
        <taxon>Pseudomonas</taxon>
    </lineage>
</organism>
<dbReference type="EMBL" id="CABVGZ010000006">
    <property type="protein sequence ID" value="VVM53717.1"/>
    <property type="molecule type" value="Genomic_DNA"/>
</dbReference>
<evidence type="ECO:0000313" key="3">
    <source>
        <dbReference type="Proteomes" id="UP000326241"/>
    </source>
</evidence>
<gene>
    <name evidence="2" type="ORF">PS624_00920</name>
</gene>
<feature type="chain" id="PRO_5022888263" description="Raqprd family integrative conjugative element protein" evidence="1">
    <location>
        <begin position="28"/>
        <end position="112"/>
    </location>
</feature>
<accession>A0A5E6QEH8</accession>
<reference evidence="2 3" key="1">
    <citation type="submission" date="2019-09" db="EMBL/GenBank/DDBJ databases">
        <authorList>
            <person name="Chandra G."/>
            <person name="Truman W A."/>
        </authorList>
    </citation>
    <scope>NUCLEOTIDE SEQUENCE [LARGE SCALE GENOMIC DNA]</scope>
    <source>
        <strain evidence="2">PS624</strain>
    </source>
</reference>
<dbReference type="AlphaFoldDB" id="A0A5E6QEH8"/>
<evidence type="ECO:0000256" key="1">
    <source>
        <dbReference type="SAM" id="SignalP"/>
    </source>
</evidence>
<name>A0A5E6QEH8_PSEFL</name>
<evidence type="ECO:0008006" key="4">
    <source>
        <dbReference type="Google" id="ProtNLM"/>
    </source>
</evidence>
<feature type="signal peptide" evidence="1">
    <location>
        <begin position="1"/>
        <end position="27"/>
    </location>
</feature>
<sequence precursor="true">MINRFRKNFLPRIALLFMAAESTASSANSFVDEHTLLATLLRELNTIDRLTTSPVAVPDQESRRFHFDYVRLRADIHRVSSGIQQYLAPKRATPRDDIALHGDYSNEPVLDQ</sequence>
<dbReference type="Pfam" id="PF09686">
    <property type="entry name" value="Plasmid_RAQPRD"/>
    <property type="match status" value="1"/>
</dbReference>
<dbReference type="NCBIfam" id="TIGR01690">
    <property type="entry name" value="ICE_RAQPRD"/>
    <property type="match status" value="1"/>
</dbReference>
<dbReference type="Proteomes" id="UP000326241">
    <property type="component" value="Unassembled WGS sequence"/>
</dbReference>
<dbReference type="InterPro" id="IPR019110">
    <property type="entry name" value="Uncharacterised_RAQPRD"/>
</dbReference>
<keyword evidence="1" id="KW-0732">Signal</keyword>
<evidence type="ECO:0000313" key="2">
    <source>
        <dbReference type="EMBL" id="VVM53717.1"/>
    </source>
</evidence>
<dbReference type="RefSeq" id="WP_110718433.1">
    <property type="nucleotide sequence ID" value="NZ_CABVGZ010000006.1"/>
</dbReference>